<dbReference type="STRING" id="215743.ROSMUCSMR3_00633"/>
<protein>
    <submittedName>
        <fullName evidence="2">Uncharacterized protein</fullName>
    </submittedName>
</protein>
<sequence length="219" mass="23425">MRLILLLAVLILPLLNGTAKAGAWPRAKGQTFLATTGQVDAPDETGLRRQSFTLYAEYGATERLTLGLDLGGDALRMTKTIAFARWPIGRPAQQIKIAVELGLGQVSEVNALRPGLSLGRGLTLWRRQGWAAFDGRVVVFGGGQVTLESDITLGLDITARGKVMAQVQTGRPAAGRAYTRFAPSYVYATKPGAHLEVGLILPLSGGGERGIKLGLWRSF</sequence>
<dbReference type="eggNOG" id="ENOG50307R7">
    <property type="taxonomic scope" value="Bacteria"/>
</dbReference>
<keyword evidence="1" id="KW-0732">Signal</keyword>
<accession>A0A0A0HHA0</accession>
<feature type="chain" id="PRO_5001963213" evidence="1">
    <location>
        <begin position="22"/>
        <end position="219"/>
    </location>
</feature>
<dbReference type="RefSeq" id="WP_037269504.1">
    <property type="nucleotide sequence ID" value="NZ_KN293975.1"/>
</dbReference>
<feature type="signal peptide" evidence="1">
    <location>
        <begin position="1"/>
        <end position="21"/>
    </location>
</feature>
<gene>
    <name evidence="2" type="ORF">rosmuc_03475</name>
</gene>
<evidence type="ECO:0000313" key="3">
    <source>
        <dbReference type="Proteomes" id="UP000030021"/>
    </source>
</evidence>
<evidence type="ECO:0000313" key="2">
    <source>
        <dbReference type="EMBL" id="KGM87172.1"/>
    </source>
</evidence>
<dbReference type="PATRIC" id="fig|1288298.3.peg.3485"/>
<evidence type="ECO:0000256" key="1">
    <source>
        <dbReference type="SAM" id="SignalP"/>
    </source>
</evidence>
<reference evidence="2 3" key="1">
    <citation type="submission" date="2013-01" db="EMBL/GenBank/DDBJ databases">
        <authorList>
            <person name="Fiebig A."/>
            <person name="Goeker M."/>
            <person name="Klenk H.-P.P."/>
        </authorList>
    </citation>
    <scope>NUCLEOTIDE SEQUENCE [LARGE SCALE GENOMIC DNA]</scope>
    <source>
        <strain evidence="2 3">DSM 17069</strain>
    </source>
</reference>
<dbReference type="OrthoDB" id="7857490at2"/>
<dbReference type="EMBL" id="AONH01000016">
    <property type="protein sequence ID" value="KGM87172.1"/>
    <property type="molecule type" value="Genomic_DNA"/>
</dbReference>
<proteinExistence type="predicted"/>
<comment type="caution">
    <text evidence="2">The sequence shown here is derived from an EMBL/GenBank/DDBJ whole genome shotgun (WGS) entry which is preliminary data.</text>
</comment>
<dbReference type="AlphaFoldDB" id="A0A0A0HHA0"/>
<name>A0A0A0HHA0_9RHOB</name>
<dbReference type="Proteomes" id="UP000030021">
    <property type="component" value="Unassembled WGS sequence"/>
</dbReference>
<organism evidence="2 3">
    <name type="scientific">Roseovarius mucosus DSM 17069</name>
    <dbReference type="NCBI Taxonomy" id="1288298"/>
    <lineage>
        <taxon>Bacteria</taxon>
        <taxon>Pseudomonadati</taxon>
        <taxon>Pseudomonadota</taxon>
        <taxon>Alphaproteobacteria</taxon>
        <taxon>Rhodobacterales</taxon>
        <taxon>Roseobacteraceae</taxon>
        <taxon>Roseovarius</taxon>
    </lineage>
</organism>
<dbReference type="HOGENOM" id="CLU_085059_0_0_5"/>